<sequence length="65" mass="7507">MVRKRYSICWFRCRYGICDRLPETSSINVTVVSSAPVLQLQLLNLCVSVCLFTELLLVSLYQNIH</sequence>
<protein>
    <submittedName>
        <fullName evidence="1">Uncharacterized protein</fullName>
    </submittedName>
</protein>
<accession>A0A0E9XV71</accession>
<dbReference type="AlphaFoldDB" id="A0A0E9XV71"/>
<reference evidence="1" key="1">
    <citation type="submission" date="2014-11" db="EMBL/GenBank/DDBJ databases">
        <authorList>
            <person name="Amaro Gonzalez C."/>
        </authorList>
    </citation>
    <scope>NUCLEOTIDE SEQUENCE</scope>
</reference>
<organism evidence="1">
    <name type="scientific">Anguilla anguilla</name>
    <name type="common">European freshwater eel</name>
    <name type="synonym">Muraena anguilla</name>
    <dbReference type="NCBI Taxonomy" id="7936"/>
    <lineage>
        <taxon>Eukaryota</taxon>
        <taxon>Metazoa</taxon>
        <taxon>Chordata</taxon>
        <taxon>Craniata</taxon>
        <taxon>Vertebrata</taxon>
        <taxon>Euteleostomi</taxon>
        <taxon>Actinopterygii</taxon>
        <taxon>Neopterygii</taxon>
        <taxon>Teleostei</taxon>
        <taxon>Anguilliformes</taxon>
        <taxon>Anguillidae</taxon>
        <taxon>Anguilla</taxon>
    </lineage>
</organism>
<reference evidence="1" key="2">
    <citation type="journal article" date="2015" name="Fish Shellfish Immunol.">
        <title>Early steps in the European eel (Anguilla anguilla)-Vibrio vulnificus interaction in the gills: Role of the RtxA13 toxin.</title>
        <authorList>
            <person name="Callol A."/>
            <person name="Pajuelo D."/>
            <person name="Ebbesson L."/>
            <person name="Teles M."/>
            <person name="MacKenzie S."/>
            <person name="Amaro C."/>
        </authorList>
    </citation>
    <scope>NUCLEOTIDE SEQUENCE</scope>
</reference>
<dbReference type="EMBL" id="GBXM01002013">
    <property type="protein sequence ID" value="JAI06565.1"/>
    <property type="molecule type" value="Transcribed_RNA"/>
</dbReference>
<name>A0A0E9XV71_ANGAN</name>
<evidence type="ECO:0000313" key="1">
    <source>
        <dbReference type="EMBL" id="JAI06565.1"/>
    </source>
</evidence>
<proteinExistence type="predicted"/>